<accession>A0A3P7QSX9</accession>
<gene>
    <name evidence="1" type="ORF">DILT_LOCUS16637</name>
</gene>
<dbReference type="AlphaFoldDB" id="A0A3P7QSX9"/>
<dbReference type="EMBL" id="UYRU01086185">
    <property type="protein sequence ID" value="VDN34932.1"/>
    <property type="molecule type" value="Genomic_DNA"/>
</dbReference>
<dbReference type="Proteomes" id="UP000281553">
    <property type="component" value="Unassembled WGS sequence"/>
</dbReference>
<proteinExistence type="predicted"/>
<protein>
    <submittedName>
        <fullName evidence="1">Uncharacterized protein</fullName>
    </submittedName>
</protein>
<keyword evidence="2" id="KW-1185">Reference proteome</keyword>
<sequence>MDSGGLMAANGNELLADVNPSLVPVSQSVNGYEAHPVDVRLEGGEPCLQLTAMSVSPICITAGVHDQSADIRRWLAQDMAKPLQSATLDV</sequence>
<reference evidence="1 2" key="1">
    <citation type="submission" date="2018-11" db="EMBL/GenBank/DDBJ databases">
        <authorList>
            <consortium name="Pathogen Informatics"/>
        </authorList>
    </citation>
    <scope>NUCLEOTIDE SEQUENCE [LARGE SCALE GENOMIC DNA]</scope>
</reference>
<evidence type="ECO:0000313" key="2">
    <source>
        <dbReference type="Proteomes" id="UP000281553"/>
    </source>
</evidence>
<organism evidence="1 2">
    <name type="scientific">Dibothriocephalus latus</name>
    <name type="common">Fish tapeworm</name>
    <name type="synonym">Diphyllobothrium latum</name>
    <dbReference type="NCBI Taxonomy" id="60516"/>
    <lineage>
        <taxon>Eukaryota</taxon>
        <taxon>Metazoa</taxon>
        <taxon>Spiralia</taxon>
        <taxon>Lophotrochozoa</taxon>
        <taxon>Platyhelminthes</taxon>
        <taxon>Cestoda</taxon>
        <taxon>Eucestoda</taxon>
        <taxon>Diphyllobothriidea</taxon>
        <taxon>Diphyllobothriidae</taxon>
        <taxon>Dibothriocephalus</taxon>
    </lineage>
</organism>
<name>A0A3P7QSX9_DIBLA</name>
<evidence type="ECO:0000313" key="1">
    <source>
        <dbReference type="EMBL" id="VDN34932.1"/>
    </source>
</evidence>